<evidence type="ECO:0000256" key="5">
    <source>
        <dbReference type="ARBA" id="ARBA00022553"/>
    </source>
</evidence>
<dbReference type="EMBL" id="MFNE01000024">
    <property type="protein sequence ID" value="OGG95380.1"/>
    <property type="molecule type" value="Genomic_DNA"/>
</dbReference>
<dbReference type="AlphaFoldDB" id="A0A1F6GB99"/>
<comment type="catalytic activity">
    <reaction evidence="1">
        <text>ATP + protein L-histidine = ADP + protein N-phospho-L-histidine.</text>
        <dbReference type="EC" id="2.7.13.3"/>
    </reaction>
</comment>
<sequence length="861" mass="93652">MSDELDDLIQGFVEESHEAFEAIENDLLAIEENPEDVSIVNGIFRVLHTIKGTAGFMGLDDINHLAHKLETLFDMIRKETMSINPELMDILLPAIDLLKLMVFELVQPERSEYGLESTMELLESLAKGGAIPAKVVEEEPPKVEVPVKPVKLEPVNFEPDPDDEGPIVTELIPEFVQEAEEHLQTIEENLLALEKDPTNAEAINEVFRATHSIKGTAAYVNVGKITRLGHKMETVFDQVRKGSRSYSSELADLTLKGLDLLRTLIFMIKMGEGVAVIQVNEVIALLDRYLESGSKVASAAAAAPDKPAPAKAVPAEAHADSVSPLDAFKNICEQQAIAIGVTGGELRSGEISQENLMVLNRAIKTLHGGAEKIGAKQMVAWLEEYGELVLAVLAQEKSAAEVSAEAATLQASIESELLRYSQMKNGEQNIEPEAAIATSANLPAKAKVAAPAKKPAPEAKVPEQESEIKTMRVDSDRLDIFMNLIGELIIARNSFNHTLGELAGSNLPAAVVSNLRGVEAAFNRISEDLQGTLMAMRLIPVKTVFQKIPRIVRDISRKTGKNITLQMVGENTQIDKSIIEMIGDPLVHIIRNSCDHGVETPEVRKAAGKPEQGNIILKASHLGSSIAIDIIDDGAGINTPRVLEKALERGLIRPEQAELMDDKAINAFVFHPGFSTAAQVSDISGRGVGMDVVLTNIQKIHGSVDVESERGQGCRVRLLLPLTLAVIDALLVIENKQMFAIPLEAVKESIEIREQDLHQLKQKEAINLRGEIIGVARLARLLDLPEKEADPNRVVSVVFVQVGNKTMGIVVDDLYNQQEIVVKPLQPYLTRIPGISGSTILGSGDIILILEPAELVELASV</sequence>
<evidence type="ECO:0000256" key="11">
    <source>
        <dbReference type="ARBA" id="ARBA00035100"/>
    </source>
</evidence>
<dbReference type="PANTHER" id="PTHR43395">
    <property type="entry name" value="SENSOR HISTIDINE KINASE CHEA"/>
    <property type="match status" value="1"/>
</dbReference>
<evidence type="ECO:0000256" key="4">
    <source>
        <dbReference type="ARBA" id="ARBA00022500"/>
    </source>
</evidence>
<feature type="modified residue" description="Phosphohistidine" evidence="12">
    <location>
        <position position="211"/>
    </location>
</feature>
<evidence type="ECO:0000313" key="16">
    <source>
        <dbReference type="EMBL" id="OGG95380.1"/>
    </source>
</evidence>
<keyword evidence="4" id="KW-0145">Chemotaxis</keyword>
<evidence type="ECO:0000256" key="2">
    <source>
        <dbReference type="ARBA" id="ARBA00012438"/>
    </source>
</evidence>
<keyword evidence="10" id="KW-0902">Two-component regulatory system</keyword>
<evidence type="ECO:0000259" key="15">
    <source>
        <dbReference type="PROSITE" id="PS50894"/>
    </source>
</evidence>
<dbReference type="Gene3D" id="2.30.30.40">
    <property type="entry name" value="SH3 Domains"/>
    <property type="match status" value="1"/>
</dbReference>
<dbReference type="Pfam" id="PF02895">
    <property type="entry name" value="H-kinase_dim"/>
    <property type="match status" value="1"/>
</dbReference>
<proteinExistence type="predicted"/>
<evidence type="ECO:0000259" key="13">
    <source>
        <dbReference type="PROSITE" id="PS50109"/>
    </source>
</evidence>
<evidence type="ECO:0000256" key="3">
    <source>
        <dbReference type="ARBA" id="ARBA00021495"/>
    </source>
</evidence>
<feature type="domain" description="Histidine kinase" evidence="13">
    <location>
        <begin position="511"/>
        <end position="724"/>
    </location>
</feature>
<dbReference type="Pfam" id="PF01627">
    <property type="entry name" value="Hpt"/>
    <property type="match status" value="2"/>
</dbReference>
<dbReference type="SMART" id="SM00073">
    <property type="entry name" value="HPT"/>
    <property type="match status" value="2"/>
</dbReference>
<dbReference type="GO" id="GO:0005524">
    <property type="term" value="F:ATP binding"/>
    <property type="evidence" value="ECO:0007669"/>
    <property type="project" value="UniProtKB-KW"/>
</dbReference>
<dbReference type="Proteomes" id="UP000178449">
    <property type="component" value="Unassembled WGS sequence"/>
</dbReference>
<dbReference type="PROSITE" id="PS50894">
    <property type="entry name" value="HPT"/>
    <property type="match status" value="2"/>
</dbReference>
<feature type="domain" description="HPt" evidence="15">
    <location>
        <begin position="1"/>
        <end position="105"/>
    </location>
</feature>
<dbReference type="InterPro" id="IPR002545">
    <property type="entry name" value="CheW-lke_dom"/>
</dbReference>
<dbReference type="GO" id="GO:0006935">
    <property type="term" value="P:chemotaxis"/>
    <property type="evidence" value="ECO:0007669"/>
    <property type="project" value="UniProtKB-KW"/>
</dbReference>
<evidence type="ECO:0000256" key="10">
    <source>
        <dbReference type="ARBA" id="ARBA00023012"/>
    </source>
</evidence>
<dbReference type="InterPro" id="IPR005467">
    <property type="entry name" value="His_kinase_dom"/>
</dbReference>
<dbReference type="SMART" id="SM00260">
    <property type="entry name" value="CheW"/>
    <property type="match status" value="1"/>
</dbReference>
<name>A0A1F6GB99_9PROT</name>
<keyword evidence="9" id="KW-0067">ATP-binding</keyword>
<keyword evidence="5 12" id="KW-0597">Phosphoprotein</keyword>
<dbReference type="InterPro" id="IPR036097">
    <property type="entry name" value="HisK_dim/P_sf"/>
</dbReference>
<keyword evidence="8" id="KW-0418">Kinase</keyword>
<dbReference type="SUPFAM" id="SSF47384">
    <property type="entry name" value="Homodimeric domain of signal transducing histidine kinase"/>
    <property type="match status" value="1"/>
</dbReference>
<dbReference type="InterPro" id="IPR036061">
    <property type="entry name" value="CheW-like_dom_sf"/>
</dbReference>
<dbReference type="CDD" id="cd00088">
    <property type="entry name" value="HPT"/>
    <property type="match status" value="2"/>
</dbReference>
<feature type="domain" description="HPt" evidence="15">
    <location>
        <begin position="164"/>
        <end position="268"/>
    </location>
</feature>
<dbReference type="STRING" id="1817772.A2527_07625"/>
<dbReference type="Pfam" id="PF02518">
    <property type="entry name" value="HATPase_c"/>
    <property type="match status" value="1"/>
</dbReference>
<evidence type="ECO:0000256" key="7">
    <source>
        <dbReference type="ARBA" id="ARBA00022741"/>
    </source>
</evidence>
<dbReference type="InterPro" id="IPR003594">
    <property type="entry name" value="HATPase_dom"/>
</dbReference>
<dbReference type="SUPFAM" id="SSF55874">
    <property type="entry name" value="ATPase domain of HSP90 chaperone/DNA topoisomerase II/histidine kinase"/>
    <property type="match status" value="1"/>
</dbReference>
<evidence type="ECO:0000313" key="17">
    <source>
        <dbReference type="Proteomes" id="UP000178449"/>
    </source>
</evidence>
<dbReference type="InterPro" id="IPR051315">
    <property type="entry name" value="Bact_Chemotaxis_CheA"/>
</dbReference>
<protein>
    <recommendedName>
        <fullName evidence="3">Chemotaxis protein CheA</fullName>
        <ecNumber evidence="2">2.7.13.3</ecNumber>
    </recommendedName>
</protein>
<dbReference type="GO" id="GO:0000155">
    <property type="term" value="F:phosphorelay sensor kinase activity"/>
    <property type="evidence" value="ECO:0007669"/>
    <property type="project" value="InterPro"/>
</dbReference>
<dbReference type="InterPro" id="IPR036641">
    <property type="entry name" value="HPT_dom_sf"/>
</dbReference>
<dbReference type="EC" id="2.7.13.3" evidence="2"/>
<dbReference type="SUPFAM" id="SSF47226">
    <property type="entry name" value="Histidine-containing phosphotransfer domain, HPT domain"/>
    <property type="match status" value="2"/>
</dbReference>
<keyword evidence="6" id="KW-0808">Transferase</keyword>
<dbReference type="GO" id="GO:0005737">
    <property type="term" value="C:cytoplasm"/>
    <property type="evidence" value="ECO:0007669"/>
    <property type="project" value="InterPro"/>
</dbReference>
<evidence type="ECO:0000256" key="12">
    <source>
        <dbReference type="PROSITE-ProRule" id="PRU00110"/>
    </source>
</evidence>
<dbReference type="PROSITE" id="PS50851">
    <property type="entry name" value="CHEW"/>
    <property type="match status" value="1"/>
</dbReference>
<dbReference type="PRINTS" id="PR00344">
    <property type="entry name" value="BCTRLSENSOR"/>
</dbReference>
<gene>
    <name evidence="16" type="ORF">A2527_07625</name>
</gene>
<dbReference type="Gene3D" id="1.20.120.160">
    <property type="entry name" value="HPT domain"/>
    <property type="match status" value="2"/>
</dbReference>
<evidence type="ECO:0000256" key="1">
    <source>
        <dbReference type="ARBA" id="ARBA00000085"/>
    </source>
</evidence>
<dbReference type="Gene3D" id="1.10.287.560">
    <property type="entry name" value="Histidine kinase CheA-like, homodimeric domain"/>
    <property type="match status" value="1"/>
</dbReference>
<dbReference type="FunFam" id="3.30.565.10:FF:000016">
    <property type="entry name" value="Chemotaxis protein CheA, putative"/>
    <property type="match status" value="1"/>
</dbReference>
<dbReference type="PROSITE" id="PS50109">
    <property type="entry name" value="HIS_KIN"/>
    <property type="match status" value="1"/>
</dbReference>
<keyword evidence="7" id="KW-0547">Nucleotide-binding</keyword>
<dbReference type="SMART" id="SM00387">
    <property type="entry name" value="HATPase_c"/>
    <property type="match status" value="1"/>
</dbReference>
<dbReference type="InterPro" id="IPR008207">
    <property type="entry name" value="Sig_transdc_His_kin_Hpt_dom"/>
</dbReference>
<feature type="modified residue" description="Phosphohistidine" evidence="12">
    <location>
        <position position="48"/>
    </location>
</feature>
<accession>A0A1F6GB99</accession>
<dbReference type="CDD" id="cd16916">
    <property type="entry name" value="HATPase_CheA-like"/>
    <property type="match status" value="1"/>
</dbReference>
<evidence type="ECO:0000259" key="14">
    <source>
        <dbReference type="PROSITE" id="PS50851"/>
    </source>
</evidence>
<comment type="caution">
    <text evidence="16">The sequence shown here is derived from an EMBL/GenBank/DDBJ whole genome shotgun (WGS) entry which is preliminary data.</text>
</comment>
<dbReference type="PANTHER" id="PTHR43395:SF10">
    <property type="entry name" value="CHEMOTAXIS PROTEIN CHEA"/>
    <property type="match status" value="1"/>
</dbReference>
<dbReference type="SMART" id="SM01231">
    <property type="entry name" value="H-kinase_dim"/>
    <property type="match status" value="1"/>
</dbReference>
<dbReference type="InterPro" id="IPR036890">
    <property type="entry name" value="HATPase_C_sf"/>
</dbReference>
<dbReference type="InterPro" id="IPR004105">
    <property type="entry name" value="CheA-like_dim"/>
</dbReference>
<evidence type="ECO:0000256" key="9">
    <source>
        <dbReference type="ARBA" id="ARBA00022840"/>
    </source>
</evidence>
<feature type="domain" description="CheW-like" evidence="14">
    <location>
        <begin position="726"/>
        <end position="861"/>
    </location>
</feature>
<evidence type="ECO:0000256" key="6">
    <source>
        <dbReference type="ARBA" id="ARBA00022679"/>
    </source>
</evidence>
<dbReference type="InterPro" id="IPR004358">
    <property type="entry name" value="Sig_transdc_His_kin-like_C"/>
</dbReference>
<dbReference type="Pfam" id="PF01584">
    <property type="entry name" value="CheW"/>
    <property type="match status" value="1"/>
</dbReference>
<reference evidence="16 17" key="1">
    <citation type="journal article" date="2016" name="Nat. Commun.">
        <title>Thousands of microbial genomes shed light on interconnected biogeochemical processes in an aquifer system.</title>
        <authorList>
            <person name="Anantharaman K."/>
            <person name="Brown C.T."/>
            <person name="Hug L.A."/>
            <person name="Sharon I."/>
            <person name="Castelle C.J."/>
            <person name="Probst A.J."/>
            <person name="Thomas B.C."/>
            <person name="Singh A."/>
            <person name="Wilkins M.J."/>
            <person name="Karaoz U."/>
            <person name="Brodie E.L."/>
            <person name="Williams K.H."/>
            <person name="Hubbard S.S."/>
            <person name="Banfield J.F."/>
        </authorList>
    </citation>
    <scope>NUCLEOTIDE SEQUENCE [LARGE SCALE GENOMIC DNA]</scope>
</reference>
<evidence type="ECO:0000256" key="8">
    <source>
        <dbReference type="ARBA" id="ARBA00022777"/>
    </source>
</evidence>
<dbReference type="Gene3D" id="3.30.565.10">
    <property type="entry name" value="Histidine kinase-like ATPase, C-terminal domain"/>
    <property type="match status" value="1"/>
</dbReference>
<dbReference type="InterPro" id="IPR037006">
    <property type="entry name" value="CheA-like_homodim_sf"/>
</dbReference>
<comment type="function">
    <text evidence="11">Involved in the transmission of sensory signals from the chemoreceptors to the flagellar motors. CheA is autophosphorylated; it can transfer its phosphate group to either CheB or CheY.</text>
</comment>
<dbReference type="SUPFAM" id="SSF50341">
    <property type="entry name" value="CheW-like"/>
    <property type="match status" value="1"/>
</dbReference>
<organism evidence="16 17">
    <name type="scientific">Candidatus Lambdaproteobacteria bacterium RIFOXYD2_FULL_50_16</name>
    <dbReference type="NCBI Taxonomy" id="1817772"/>
    <lineage>
        <taxon>Bacteria</taxon>
        <taxon>Pseudomonadati</taxon>
        <taxon>Pseudomonadota</taxon>
        <taxon>Candidatus Lambdaproteobacteria</taxon>
    </lineage>
</organism>